<protein>
    <submittedName>
        <fullName evidence="1">Uncharacterized protein</fullName>
    </submittedName>
</protein>
<sequence>MTNLVTWNLETLYKGLNSTLDPFHRKKKIKQRVSTGPEKQENRELGRTCVYHISTFHPSFNTPLNTISLSHVLHSCINLATP</sequence>
<evidence type="ECO:0000313" key="2">
    <source>
        <dbReference type="Proteomes" id="UP001359559"/>
    </source>
</evidence>
<comment type="caution">
    <text evidence="1">The sequence shown here is derived from an EMBL/GenBank/DDBJ whole genome shotgun (WGS) entry which is preliminary data.</text>
</comment>
<dbReference type="AlphaFoldDB" id="A0AAN9K4V8"/>
<organism evidence="1 2">
    <name type="scientific">Clitoria ternatea</name>
    <name type="common">Butterfly pea</name>
    <dbReference type="NCBI Taxonomy" id="43366"/>
    <lineage>
        <taxon>Eukaryota</taxon>
        <taxon>Viridiplantae</taxon>
        <taxon>Streptophyta</taxon>
        <taxon>Embryophyta</taxon>
        <taxon>Tracheophyta</taxon>
        <taxon>Spermatophyta</taxon>
        <taxon>Magnoliopsida</taxon>
        <taxon>eudicotyledons</taxon>
        <taxon>Gunneridae</taxon>
        <taxon>Pentapetalae</taxon>
        <taxon>rosids</taxon>
        <taxon>fabids</taxon>
        <taxon>Fabales</taxon>
        <taxon>Fabaceae</taxon>
        <taxon>Papilionoideae</taxon>
        <taxon>50 kb inversion clade</taxon>
        <taxon>NPAAA clade</taxon>
        <taxon>indigoferoid/millettioid clade</taxon>
        <taxon>Phaseoleae</taxon>
        <taxon>Clitoria</taxon>
    </lineage>
</organism>
<proteinExistence type="predicted"/>
<reference evidence="1 2" key="1">
    <citation type="submission" date="2024-01" db="EMBL/GenBank/DDBJ databases">
        <title>The genomes of 5 underutilized Papilionoideae crops provide insights into root nodulation and disease resistance.</title>
        <authorList>
            <person name="Yuan L."/>
        </authorList>
    </citation>
    <scope>NUCLEOTIDE SEQUENCE [LARGE SCALE GENOMIC DNA]</scope>
    <source>
        <strain evidence="1">LY-2023</strain>
        <tissue evidence="1">Leaf</tissue>
    </source>
</reference>
<gene>
    <name evidence="1" type="ORF">RJT34_07211</name>
</gene>
<evidence type="ECO:0000313" key="1">
    <source>
        <dbReference type="EMBL" id="KAK7310021.1"/>
    </source>
</evidence>
<keyword evidence="2" id="KW-1185">Reference proteome</keyword>
<dbReference type="Proteomes" id="UP001359559">
    <property type="component" value="Unassembled WGS sequence"/>
</dbReference>
<name>A0AAN9K4V8_CLITE</name>
<accession>A0AAN9K4V8</accession>
<dbReference type="EMBL" id="JAYKXN010000002">
    <property type="protein sequence ID" value="KAK7310021.1"/>
    <property type="molecule type" value="Genomic_DNA"/>
</dbReference>